<proteinExistence type="predicted"/>
<evidence type="ECO:0000313" key="2">
    <source>
        <dbReference type="EMBL" id="KAK7082198.1"/>
    </source>
</evidence>
<evidence type="ECO:0000256" key="1">
    <source>
        <dbReference type="SAM" id="MobiDB-lite"/>
    </source>
</evidence>
<keyword evidence="3" id="KW-1185">Reference proteome</keyword>
<feature type="compositionally biased region" description="Polar residues" evidence="1">
    <location>
        <begin position="49"/>
        <end position="93"/>
    </location>
</feature>
<dbReference type="Proteomes" id="UP001381693">
    <property type="component" value="Unassembled WGS sequence"/>
</dbReference>
<comment type="caution">
    <text evidence="2">The sequence shown here is derived from an EMBL/GenBank/DDBJ whole genome shotgun (WGS) entry which is preliminary data.</text>
</comment>
<accession>A0AAN8XLH8</accession>
<dbReference type="AlphaFoldDB" id="A0AAN8XLH8"/>
<protein>
    <submittedName>
        <fullName evidence="2">Uncharacterized protein</fullName>
    </submittedName>
</protein>
<dbReference type="EMBL" id="JAXCGZ010004143">
    <property type="protein sequence ID" value="KAK7082198.1"/>
    <property type="molecule type" value="Genomic_DNA"/>
</dbReference>
<evidence type="ECO:0000313" key="3">
    <source>
        <dbReference type="Proteomes" id="UP001381693"/>
    </source>
</evidence>
<feature type="region of interest" description="Disordered" evidence="1">
    <location>
        <begin position="49"/>
        <end position="102"/>
    </location>
</feature>
<sequence>MGEYATHSDLVDKFHRLLPDATIADFQKVLEMRGVKDRASVLELFRQHTMSSATESPLRNPATATGNPQAQVAQPTISQISQGGNATIASSAHSPEHEMSKIARLERMLKSRRLIS</sequence>
<organism evidence="2 3">
    <name type="scientific">Halocaridina rubra</name>
    <name type="common">Hawaiian red shrimp</name>
    <dbReference type="NCBI Taxonomy" id="373956"/>
    <lineage>
        <taxon>Eukaryota</taxon>
        <taxon>Metazoa</taxon>
        <taxon>Ecdysozoa</taxon>
        <taxon>Arthropoda</taxon>
        <taxon>Crustacea</taxon>
        <taxon>Multicrustacea</taxon>
        <taxon>Malacostraca</taxon>
        <taxon>Eumalacostraca</taxon>
        <taxon>Eucarida</taxon>
        <taxon>Decapoda</taxon>
        <taxon>Pleocyemata</taxon>
        <taxon>Caridea</taxon>
        <taxon>Atyoidea</taxon>
        <taxon>Atyidae</taxon>
        <taxon>Halocaridina</taxon>
    </lineage>
</organism>
<reference evidence="2 3" key="1">
    <citation type="submission" date="2023-11" db="EMBL/GenBank/DDBJ databases">
        <title>Halocaridina rubra genome assembly.</title>
        <authorList>
            <person name="Smith C."/>
        </authorList>
    </citation>
    <scope>NUCLEOTIDE SEQUENCE [LARGE SCALE GENOMIC DNA]</scope>
    <source>
        <strain evidence="2">EP-1</strain>
        <tissue evidence="2">Whole</tissue>
    </source>
</reference>
<gene>
    <name evidence="2" type="ORF">SK128_026606</name>
</gene>
<name>A0AAN8XLH8_HALRR</name>